<reference evidence="2 3" key="1">
    <citation type="submission" date="2019-05" db="EMBL/GenBank/DDBJ databases">
        <title>Emergence of the Ug99 lineage of the wheat stem rust pathogen through somatic hybridization.</title>
        <authorList>
            <person name="Li F."/>
            <person name="Upadhyaya N.M."/>
            <person name="Sperschneider J."/>
            <person name="Matny O."/>
            <person name="Nguyen-Phuc H."/>
            <person name="Mago R."/>
            <person name="Raley C."/>
            <person name="Miller M.E."/>
            <person name="Silverstein K.A.T."/>
            <person name="Henningsen E."/>
            <person name="Hirsch C.D."/>
            <person name="Visser B."/>
            <person name="Pretorius Z.A."/>
            <person name="Steffenson B.J."/>
            <person name="Schwessinger B."/>
            <person name="Dodds P.N."/>
            <person name="Figueroa M."/>
        </authorList>
    </citation>
    <scope>NUCLEOTIDE SEQUENCE [LARGE SCALE GENOMIC DNA]</scope>
    <source>
        <strain evidence="2">21-0</strain>
    </source>
</reference>
<evidence type="ECO:0000313" key="2">
    <source>
        <dbReference type="EMBL" id="KAA1094278.1"/>
    </source>
</evidence>
<feature type="compositionally biased region" description="Low complexity" evidence="1">
    <location>
        <begin position="9"/>
        <end position="22"/>
    </location>
</feature>
<evidence type="ECO:0000256" key="1">
    <source>
        <dbReference type="SAM" id="MobiDB-lite"/>
    </source>
</evidence>
<evidence type="ECO:0000313" key="3">
    <source>
        <dbReference type="Proteomes" id="UP000324748"/>
    </source>
</evidence>
<accession>A0A5B0P2E4</accession>
<gene>
    <name evidence="2" type="ORF">PGT21_016074</name>
</gene>
<dbReference type="EMBL" id="VSWC01000079">
    <property type="protein sequence ID" value="KAA1094278.1"/>
    <property type="molecule type" value="Genomic_DNA"/>
</dbReference>
<feature type="region of interest" description="Disordered" evidence="1">
    <location>
        <begin position="38"/>
        <end position="74"/>
    </location>
</feature>
<keyword evidence="3" id="KW-1185">Reference proteome</keyword>
<dbReference type="OrthoDB" id="10509352at2759"/>
<comment type="caution">
    <text evidence="2">The sequence shown here is derived from an EMBL/GenBank/DDBJ whole genome shotgun (WGS) entry which is preliminary data.</text>
</comment>
<feature type="region of interest" description="Disordered" evidence="1">
    <location>
        <begin position="1"/>
        <end position="26"/>
    </location>
</feature>
<protein>
    <submittedName>
        <fullName evidence="2">Uncharacterized protein</fullName>
    </submittedName>
</protein>
<proteinExistence type="predicted"/>
<sequence length="280" mass="30350">MSPNQSNVSPATAAQAQSTANNISTNNTYVERLLVPEPVAKDTPKETGLATVQDQTIPADREAPKKKTRAVKGKGSALPLVAAKPRKAAAPPSNTPIEVDLRNTVGKEAFLGLGDSKEELSDSDYKPQPMSQAIIKRNHNKILCKNIEMATQSLATHSELESTLLGHSLPLSSLPLLGRWFAYHPVTWSQKSNGTVPPLATLSPNRPRELLCNRLLPAPLYSVVGLPTDQPTSLLRLVKWYRVPPPPHPRNSEATDPAGRFALLAHSICSPKQVRQLLIA</sequence>
<dbReference type="Proteomes" id="UP000324748">
    <property type="component" value="Unassembled WGS sequence"/>
</dbReference>
<dbReference type="AlphaFoldDB" id="A0A5B0P2E4"/>
<organism evidence="2 3">
    <name type="scientific">Puccinia graminis f. sp. tritici</name>
    <dbReference type="NCBI Taxonomy" id="56615"/>
    <lineage>
        <taxon>Eukaryota</taxon>
        <taxon>Fungi</taxon>
        <taxon>Dikarya</taxon>
        <taxon>Basidiomycota</taxon>
        <taxon>Pucciniomycotina</taxon>
        <taxon>Pucciniomycetes</taxon>
        <taxon>Pucciniales</taxon>
        <taxon>Pucciniaceae</taxon>
        <taxon>Puccinia</taxon>
    </lineage>
</organism>
<name>A0A5B0P2E4_PUCGR</name>